<name>A0A6A6M746_HEVBR</name>
<keyword evidence="1" id="KW-0677">Repeat</keyword>
<evidence type="ECO:0008006" key="5">
    <source>
        <dbReference type="Google" id="ProtNLM"/>
    </source>
</evidence>
<evidence type="ECO:0000313" key="3">
    <source>
        <dbReference type="EMBL" id="KAF2309452.1"/>
    </source>
</evidence>
<comment type="caution">
    <text evidence="3">The sequence shown here is derived from an EMBL/GenBank/DDBJ whole genome shotgun (WGS) entry which is preliminary data.</text>
</comment>
<dbReference type="GO" id="GO:0003723">
    <property type="term" value="F:RNA binding"/>
    <property type="evidence" value="ECO:0007669"/>
    <property type="project" value="InterPro"/>
</dbReference>
<dbReference type="Proteomes" id="UP000467840">
    <property type="component" value="Chromosome 14"/>
</dbReference>
<dbReference type="PANTHER" id="PTHR47926">
    <property type="entry name" value="PENTATRICOPEPTIDE REPEAT-CONTAINING PROTEIN"/>
    <property type="match status" value="1"/>
</dbReference>
<dbReference type="InterPro" id="IPR046960">
    <property type="entry name" value="PPR_At4g14850-like_plant"/>
</dbReference>
<protein>
    <recommendedName>
        <fullName evidence="5">Pentatricopeptide repeat-containing protein</fullName>
    </recommendedName>
</protein>
<dbReference type="Gene3D" id="1.25.40.10">
    <property type="entry name" value="Tetratricopeptide repeat domain"/>
    <property type="match status" value="1"/>
</dbReference>
<organism evidence="3 4">
    <name type="scientific">Hevea brasiliensis</name>
    <name type="common">Para rubber tree</name>
    <name type="synonym">Siphonia brasiliensis</name>
    <dbReference type="NCBI Taxonomy" id="3981"/>
    <lineage>
        <taxon>Eukaryota</taxon>
        <taxon>Viridiplantae</taxon>
        <taxon>Streptophyta</taxon>
        <taxon>Embryophyta</taxon>
        <taxon>Tracheophyta</taxon>
        <taxon>Spermatophyta</taxon>
        <taxon>Magnoliopsida</taxon>
        <taxon>eudicotyledons</taxon>
        <taxon>Gunneridae</taxon>
        <taxon>Pentapetalae</taxon>
        <taxon>rosids</taxon>
        <taxon>fabids</taxon>
        <taxon>Malpighiales</taxon>
        <taxon>Euphorbiaceae</taxon>
        <taxon>Crotonoideae</taxon>
        <taxon>Micrandreae</taxon>
        <taxon>Hevea</taxon>
    </lineage>
</organism>
<keyword evidence="4" id="KW-1185">Reference proteome</keyword>
<evidence type="ECO:0000313" key="4">
    <source>
        <dbReference type="Proteomes" id="UP000467840"/>
    </source>
</evidence>
<reference evidence="3 4" key="1">
    <citation type="journal article" date="2020" name="Mol. Plant">
        <title>The Chromosome-Based Rubber Tree Genome Provides New Insights into Spurge Genome Evolution and Rubber Biosynthesis.</title>
        <authorList>
            <person name="Liu J."/>
            <person name="Shi C."/>
            <person name="Shi C.C."/>
            <person name="Li W."/>
            <person name="Zhang Q.J."/>
            <person name="Zhang Y."/>
            <person name="Li K."/>
            <person name="Lu H.F."/>
            <person name="Shi C."/>
            <person name="Zhu S.T."/>
            <person name="Xiao Z.Y."/>
            <person name="Nan H."/>
            <person name="Yue Y."/>
            <person name="Zhu X.G."/>
            <person name="Wu Y."/>
            <person name="Hong X.N."/>
            <person name="Fan G.Y."/>
            <person name="Tong Y."/>
            <person name="Zhang D."/>
            <person name="Mao C.L."/>
            <person name="Liu Y.L."/>
            <person name="Hao S.J."/>
            <person name="Liu W.Q."/>
            <person name="Lv M.Q."/>
            <person name="Zhang H.B."/>
            <person name="Liu Y."/>
            <person name="Hu-Tang G.R."/>
            <person name="Wang J.P."/>
            <person name="Wang J.H."/>
            <person name="Sun Y.H."/>
            <person name="Ni S.B."/>
            <person name="Chen W.B."/>
            <person name="Zhang X.C."/>
            <person name="Jiao Y.N."/>
            <person name="Eichler E.E."/>
            <person name="Li G.H."/>
            <person name="Liu X."/>
            <person name="Gao L.Z."/>
        </authorList>
    </citation>
    <scope>NUCLEOTIDE SEQUENCE [LARGE SCALE GENOMIC DNA]</scope>
    <source>
        <strain evidence="4">cv. GT1</strain>
        <tissue evidence="3">Leaf</tissue>
    </source>
</reference>
<feature type="repeat" description="PPR" evidence="2">
    <location>
        <begin position="72"/>
        <end position="106"/>
    </location>
</feature>
<dbReference type="NCBIfam" id="TIGR00756">
    <property type="entry name" value="PPR"/>
    <property type="match status" value="1"/>
</dbReference>
<evidence type="ECO:0000256" key="1">
    <source>
        <dbReference type="ARBA" id="ARBA00022737"/>
    </source>
</evidence>
<dbReference type="InterPro" id="IPR002885">
    <property type="entry name" value="PPR_rpt"/>
</dbReference>
<dbReference type="PANTHER" id="PTHR47926:SF350">
    <property type="entry name" value="(WILD MALAYSIAN BANANA) HYPOTHETICAL PROTEIN"/>
    <property type="match status" value="1"/>
</dbReference>
<sequence>MRSIGIRPNSHTFRSLIKCCVCLSSLDQVHGQILKFGHMSDYYITSAVVNMYSKCEAKELARQVFDESIDLNVVCWTSLASGYCSNGLMNETDKMFDAMPERNEISCRAMVSAIGAFEDGKWIHSYVDGNGLD</sequence>
<dbReference type="AlphaFoldDB" id="A0A6A6M746"/>
<dbReference type="Pfam" id="PF01535">
    <property type="entry name" value="PPR"/>
    <property type="match status" value="1"/>
</dbReference>
<proteinExistence type="predicted"/>
<dbReference type="EMBL" id="JAAGAX010000006">
    <property type="protein sequence ID" value="KAF2309452.1"/>
    <property type="molecule type" value="Genomic_DNA"/>
</dbReference>
<gene>
    <name evidence="3" type="ORF">GH714_002673</name>
</gene>
<evidence type="ECO:0000256" key="2">
    <source>
        <dbReference type="PROSITE-ProRule" id="PRU00708"/>
    </source>
</evidence>
<dbReference type="InterPro" id="IPR011990">
    <property type="entry name" value="TPR-like_helical_dom_sf"/>
</dbReference>
<dbReference type="GO" id="GO:0009451">
    <property type="term" value="P:RNA modification"/>
    <property type="evidence" value="ECO:0007669"/>
    <property type="project" value="InterPro"/>
</dbReference>
<dbReference type="PROSITE" id="PS51375">
    <property type="entry name" value="PPR"/>
    <property type="match status" value="1"/>
</dbReference>
<accession>A0A6A6M746</accession>